<keyword evidence="2 7" id="KW-0436">Ligase</keyword>
<gene>
    <name evidence="8" type="ORF">GGR39_002623</name>
</gene>
<evidence type="ECO:0000256" key="1">
    <source>
        <dbReference type="ARBA" id="ARBA00008276"/>
    </source>
</evidence>
<dbReference type="EC" id="6.3.2.12" evidence="8"/>
<evidence type="ECO:0000256" key="4">
    <source>
        <dbReference type="ARBA" id="ARBA00022741"/>
    </source>
</evidence>
<evidence type="ECO:0000256" key="6">
    <source>
        <dbReference type="ARBA" id="ARBA00022842"/>
    </source>
</evidence>
<evidence type="ECO:0000256" key="5">
    <source>
        <dbReference type="ARBA" id="ARBA00022840"/>
    </source>
</evidence>
<dbReference type="InterPro" id="IPR036565">
    <property type="entry name" value="Mur-like_cat_sf"/>
</dbReference>
<dbReference type="PANTHER" id="PTHR11136">
    <property type="entry name" value="FOLYLPOLYGLUTAMATE SYNTHASE-RELATED"/>
    <property type="match status" value="1"/>
</dbReference>
<dbReference type="GO" id="GO:0005737">
    <property type="term" value="C:cytoplasm"/>
    <property type="evidence" value="ECO:0007669"/>
    <property type="project" value="TreeGrafter"/>
</dbReference>
<dbReference type="Gene3D" id="3.40.1190.10">
    <property type="entry name" value="Mur-like, catalytic domain"/>
    <property type="match status" value="1"/>
</dbReference>
<dbReference type="SUPFAM" id="SSF53244">
    <property type="entry name" value="MurD-like peptide ligases, peptide-binding domain"/>
    <property type="match status" value="1"/>
</dbReference>
<comment type="caution">
    <text evidence="8">The sequence shown here is derived from an EMBL/GenBank/DDBJ whole genome shotgun (WGS) entry which is preliminary data.</text>
</comment>
<evidence type="ECO:0000256" key="3">
    <source>
        <dbReference type="ARBA" id="ARBA00022723"/>
    </source>
</evidence>
<keyword evidence="6" id="KW-0460">Magnesium</keyword>
<evidence type="ECO:0000256" key="7">
    <source>
        <dbReference type="PIRNR" id="PIRNR001563"/>
    </source>
</evidence>
<keyword evidence="4 7" id="KW-0547">Nucleotide-binding</keyword>
<dbReference type="GO" id="GO:0004326">
    <property type="term" value="F:tetrahydrofolylpolyglutamate synthase activity"/>
    <property type="evidence" value="ECO:0007669"/>
    <property type="project" value="UniProtKB-EC"/>
</dbReference>
<evidence type="ECO:0000313" key="9">
    <source>
        <dbReference type="Proteomes" id="UP000561459"/>
    </source>
</evidence>
<reference evidence="8 9" key="1">
    <citation type="submission" date="2020-08" db="EMBL/GenBank/DDBJ databases">
        <title>Genomic Encyclopedia of Type Strains, Phase IV (KMG-IV): sequencing the most valuable type-strain genomes for metagenomic binning, comparative biology and taxonomic classification.</title>
        <authorList>
            <person name="Goeker M."/>
        </authorList>
    </citation>
    <scope>NUCLEOTIDE SEQUENCE [LARGE SCALE GENOMIC DNA]</scope>
    <source>
        <strain evidence="8 9">DSM 27568</strain>
    </source>
</reference>
<dbReference type="InterPro" id="IPR001645">
    <property type="entry name" value="Folylpolyglutamate_synth"/>
</dbReference>
<dbReference type="PROSITE" id="PS01012">
    <property type="entry name" value="FOLYLPOLYGLU_SYNT_2"/>
    <property type="match status" value="1"/>
</dbReference>
<dbReference type="GO" id="GO:0046872">
    <property type="term" value="F:metal ion binding"/>
    <property type="evidence" value="ECO:0007669"/>
    <property type="project" value="UniProtKB-KW"/>
</dbReference>
<dbReference type="NCBIfam" id="TIGR01499">
    <property type="entry name" value="folC"/>
    <property type="match status" value="1"/>
</dbReference>
<name>A0A7W6C5N0_9SPHN</name>
<keyword evidence="3" id="KW-0479">Metal-binding</keyword>
<evidence type="ECO:0000256" key="2">
    <source>
        <dbReference type="ARBA" id="ARBA00022598"/>
    </source>
</evidence>
<dbReference type="EC" id="6.3.2.17" evidence="8"/>
<keyword evidence="5 7" id="KW-0067">ATP-binding</keyword>
<dbReference type="PANTHER" id="PTHR11136:SF0">
    <property type="entry name" value="DIHYDROFOLATE SYNTHETASE-RELATED"/>
    <property type="match status" value="1"/>
</dbReference>
<dbReference type="InterPro" id="IPR036615">
    <property type="entry name" value="Mur_ligase_C_dom_sf"/>
</dbReference>
<dbReference type="InterPro" id="IPR018109">
    <property type="entry name" value="Folylpolyglutamate_synth_CS"/>
</dbReference>
<evidence type="ECO:0000313" key="8">
    <source>
        <dbReference type="EMBL" id="MBB3940960.1"/>
    </source>
</evidence>
<protein>
    <submittedName>
        <fullName evidence="8">Dihydrofolate synthase/folylpolyglutamate synthase</fullName>
        <ecNumber evidence="8">6.3.2.12</ecNumber>
        <ecNumber evidence="8">6.3.2.17</ecNumber>
    </submittedName>
</protein>
<proteinExistence type="inferred from homology"/>
<keyword evidence="9" id="KW-1185">Reference proteome</keyword>
<organism evidence="8 9">
    <name type="scientific">Novosphingobium fluoreni</name>
    <dbReference type="NCBI Taxonomy" id="1391222"/>
    <lineage>
        <taxon>Bacteria</taxon>
        <taxon>Pseudomonadati</taxon>
        <taxon>Pseudomonadota</taxon>
        <taxon>Alphaproteobacteria</taxon>
        <taxon>Sphingomonadales</taxon>
        <taxon>Sphingomonadaceae</taxon>
        <taxon>Novosphingobium</taxon>
    </lineage>
</organism>
<dbReference type="AlphaFoldDB" id="A0A7W6C5N0"/>
<dbReference type="GO" id="GO:0008841">
    <property type="term" value="F:dihydrofolate synthase activity"/>
    <property type="evidence" value="ECO:0007669"/>
    <property type="project" value="UniProtKB-EC"/>
</dbReference>
<dbReference type="GO" id="GO:0005524">
    <property type="term" value="F:ATP binding"/>
    <property type="evidence" value="ECO:0007669"/>
    <property type="project" value="UniProtKB-KW"/>
</dbReference>
<sequence length="431" mass="45465">MKDFASSDSPGVQRQLDRLAALSLPQGRFGLDTIVAILARLGDPQNSIPPAFHVAGTNGKGSTCAYLRAMLEAEGLTVHTATKPHLVRYNERIRIGGQLISDALLAELLAEVLDRSEDLGPSFFEVTTAAMFLAFARHPADACVIETGLGGRFDATNVIPHPAAVGIATLGIDHEAFLLRPEEGTPDDPLARIAFEKAGIIRPGSPVCTMSYPEGATLEIERAAMAAGAPLHMRGRDWDATSVDVIEYSDHHGYLTLPLPTLAGSHQAQNAALAVAMLRHQDRVSVSATAMADGIANAEWPARLQRLNAGPLTALAGARAVWLDGGHNPDAGIAIAKHFVGQDLHLIIGMLANKDADAIVRPLRSSLSSVSVVDVPGHESHPRCAFGERTQGFPTVGDALSALPQDGVPVLIAGSLYLAGEVLKANHEVPD</sequence>
<dbReference type="RefSeq" id="WP_183617507.1">
    <property type="nucleotide sequence ID" value="NZ_JACIDY010000006.1"/>
</dbReference>
<dbReference type="SUPFAM" id="SSF53623">
    <property type="entry name" value="MurD-like peptide ligases, catalytic domain"/>
    <property type="match status" value="1"/>
</dbReference>
<dbReference type="Proteomes" id="UP000561459">
    <property type="component" value="Unassembled WGS sequence"/>
</dbReference>
<dbReference type="EMBL" id="JACIDY010000006">
    <property type="protein sequence ID" value="MBB3940960.1"/>
    <property type="molecule type" value="Genomic_DNA"/>
</dbReference>
<accession>A0A7W6C5N0</accession>
<dbReference type="PIRSF" id="PIRSF001563">
    <property type="entry name" value="Folylpolyglu_synth"/>
    <property type="match status" value="1"/>
</dbReference>
<comment type="similarity">
    <text evidence="1 7">Belongs to the folylpolyglutamate synthase family.</text>
</comment>
<dbReference type="Gene3D" id="3.90.190.20">
    <property type="entry name" value="Mur ligase, C-terminal domain"/>
    <property type="match status" value="1"/>
</dbReference>